<dbReference type="GO" id="GO:0016747">
    <property type="term" value="F:acyltransferase activity, transferring groups other than amino-acyl groups"/>
    <property type="evidence" value="ECO:0007669"/>
    <property type="project" value="InterPro"/>
</dbReference>
<dbReference type="PANTHER" id="PTHR23028">
    <property type="entry name" value="ACETYLTRANSFERASE"/>
    <property type="match status" value="1"/>
</dbReference>
<dbReference type="HOGENOM" id="CLU_005679_2_0_6"/>
<proteinExistence type="predicted"/>
<dbReference type="EMBL" id="AHPN01000001">
    <property type="protein sequence ID" value="EIK59714.1"/>
    <property type="molecule type" value="Genomic_DNA"/>
</dbReference>
<dbReference type="InterPro" id="IPR050879">
    <property type="entry name" value="Acyltransferase_3"/>
</dbReference>
<dbReference type="Proteomes" id="UP000003213">
    <property type="component" value="Chromosome"/>
</dbReference>
<protein>
    <submittedName>
        <fullName evidence="3">Putative acyltransferase</fullName>
    </submittedName>
</protein>
<feature type="transmembrane region" description="Helical" evidence="1">
    <location>
        <begin position="270"/>
        <end position="289"/>
    </location>
</feature>
<keyword evidence="1" id="KW-0812">Transmembrane</keyword>
<dbReference type="AlphaFoldDB" id="I4K4S4"/>
<feature type="transmembrane region" description="Helical" evidence="1">
    <location>
        <begin position="85"/>
        <end position="103"/>
    </location>
</feature>
<keyword evidence="1" id="KW-1133">Transmembrane helix</keyword>
<feature type="domain" description="Acyltransferase 3" evidence="2">
    <location>
        <begin position="6"/>
        <end position="310"/>
    </location>
</feature>
<sequence length="343" mass="38659">MPMLISVQLLRALAAWLVVGHHVMQLFFNFEAHNALEDLLVEKGGAGVDVFFVISGLVIFLASADKALTPWRFMLMRLARIAPAYWFYTLLLALLVMAMPSMFPDVQLELSHVLLSMLFIPAQNPAGYGVYPLLDVGWTLNFEMLFYCLFAVALLVREAYRLWVVAVLLYLVCYVIGPFFDLADGFYRNDIVLEFLMGVVIGMLYRRGLCRARPWLALLGIVAALAAIYQGADVPRALEWGVPSAVLVISCVALEPYFHGSRFIKMLGDCSYSVYLLHVLVLCAGRWAIEHHGVGPYTMVPVCIVVIALGAFFSYQVLEKGTHRRIKHWFGLDESMPFSRQRH</sequence>
<feature type="transmembrane region" description="Helical" evidence="1">
    <location>
        <begin position="238"/>
        <end position="258"/>
    </location>
</feature>
<feature type="transmembrane region" description="Helical" evidence="1">
    <location>
        <begin position="136"/>
        <end position="155"/>
    </location>
</feature>
<reference evidence="3" key="1">
    <citation type="journal article" date="2012" name="PLoS Genet.">
        <title>Comparative Genomics of Plant-Associated Pseudomonas spp.: Insights into Diversity and Inheritance of Traits Involved in Multitrophic Interactions.</title>
        <authorList>
            <person name="Loper J.E."/>
            <person name="Hassan K.A."/>
            <person name="Mavrodi D.V."/>
            <person name="Davis E.W.II."/>
            <person name="Lim C.K."/>
            <person name="Shaffer B.T."/>
            <person name="Elbourne L.D."/>
            <person name="Stockwell V.O."/>
            <person name="Hartney S.L."/>
            <person name="Breakwell K."/>
            <person name="Henkels M.D."/>
            <person name="Tetu S.G."/>
            <person name="Rangel L.I."/>
            <person name="Kidarsa T.A."/>
            <person name="Wilson N.L."/>
            <person name="van de Mortel J.E."/>
            <person name="Song C."/>
            <person name="Blumhagen R."/>
            <person name="Radune D."/>
            <person name="Hostetler J.B."/>
            <person name="Brinkac L.M."/>
            <person name="Durkin A.S."/>
            <person name="Kluepfel D.A."/>
            <person name="Wechter W.P."/>
            <person name="Anderson A.J."/>
            <person name="Kim Y.C."/>
            <person name="Pierson L.S.III."/>
            <person name="Pierson E.A."/>
            <person name="Lindow S.E."/>
            <person name="Kobayashi D.Y."/>
            <person name="Raaijmakers J.M."/>
            <person name="Weller D.M."/>
            <person name="Thomashow L.S."/>
            <person name="Allen A.E."/>
            <person name="Paulsen I.T."/>
        </authorList>
    </citation>
    <scope>NUCLEOTIDE SEQUENCE [LARGE SCALE GENOMIC DNA]</scope>
    <source>
        <strain evidence="3">SS101</strain>
    </source>
</reference>
<organism evidence="3">
    <name type="scientific">Pseudomonas lactis</name>
    <dbReference type="NCBI Taxonomy" id="1615674"/>
    <lineage>
        <taxon>Bacteria</taxon>
        <taxon>Pseudomonadati</taxon>
        <taxon>Pseudomonadota</taxon>
        <taxon>Gammaproteobacteria</taxon>
        <taxon>Pseudomonadales</taxon>
        <taxon>Pseudomonadaceae</taxon>
        <taxon>Pseudomonas</taxon>
    </lineage>
</organism>
<keyword evidence="3" id="KW-0012">Acyltransferase</keyword>
<dbReference type="InterPro" id="IPR002656">
    <property type="entry name" value="Acyl_transf_3_dom"/>
</dbReference>
<feature type="transmembrane region" description="Helical" evidence="1">
    <location>
        <begin position="212"/>
        <end position="232"/>
    </location>
</feature>
<dbReference type="GO" id="GO:0000271">
    <property type="term" value="P:polysaccharide biosynthetic process"/>
    <property type="evidence" value="ECO:0007669"/>
    <property type="project" value="TreeGrafter"/>
</dbReference>
<keyword evidence="3" id="KW-0808">Transferase</keyword>
<evidence type="ECO:0000259" key="2">
    <source>
        <dbReference type="Pfam" id="PF01757"/>
    </source>
</evidence>
<dbReference type="PANTHER" id="PTHR23028:SF131">
    <property type="entry name" value="BLR2367 PROTEIN"/>
    <property type="match status" value="1"/>
</dbReference>
<feature type="transmembrane region" description="Helical" evidence="1">
    <location>
        <begin position="295"/>
        <end position="318"/>
    </location>
</feature>
<comment type="caution">
    <text evidence="3">The sequence shown here is derived from an EMBL/GenBank/DDBJ whole genome shotgun (WGS) entry which is preliminary data.</text>
</comment>
<feature type="transmembrane region" description="Helical" evidence="1">
    <location>
        <begin position="186"/>
        <end position="205"/>
    </location>
</feature>
<dbReference type="GO" id="GO:0016020">
    <property type="term" value="C:membrane"/>
    <property type="evidence" value="ECO:0007669"/>
    <property type="project" value="TreeGrafter"/>
</dbReference>
<feature type="transmembrane region" description="Helical" evidence="1">
    <location>
        <begin position="162"/>
        <end position="180"/>
    </location>
</feature>
<dbReference type="PATRIC" id="fig|1038924.3.peg.2203"/>
<dbReference type="Pfam" id="PF01757">
    <property type="entry name" value="Acyl_transf_3"/>
    <property type="match status" value="1"/>
</dbReference>
<feature type="transmembrane region" description="Helical" evidence="1">
    <location>
        <begin position="44"/>
        <end position="64"/>
    </location>
</feature>
<accession>I4K4S4</accession>
<name>I4K4S4_9PSED</name>
<gene>
    <name evidence="3" type="ORF">PflSS101_2255</name>
</gene>
<keyword evidence="1" id="KW-0472">Membrane</keyword>
<evidence type="ECO:0000256" key="1">
    <source>
        <dbReference type="SAM" id="Phobius"/>
    </source>
</evidence>
<evidence type="ECO:0000313" key="3">
    <source>
        <dbReference type="EMBL" id="EIK59714.1"/>
    </source>
</evidence>